<dbReference type="OrthoDB" id="4764124at2"/>
<dbReference type="Proteomes" id="UP000192434">
    <property type="component" value="Unassembled WGS sequence"/>
</dbReference>
<reference evidence="1 2" key="1">
    <citation type="submission" date="2016-12" db="EMBL/GenBank/DDBJ databases">
        <title>The new phylogeny of genus Mycobacterium.</title>
        <authorList>
            <person name="Tortoli E."/>
            <person name="Trovato A."/>
            <person name="Cirillo D.M."/>
        </authorList>
    </citation>
    <scope>NUCLEOTIDE SEQUENCE [LARGE SCALE GENOMIC DNA]</scope>
    <source>
        <strain evidence="1 2">CCUG 66554</strain>
    </source>
</reference>
<gene>
    <name evidence="1" type="ORF">BST43_15215</name>
</gene>
<organism evidence="1 2">
    <name type="scientific">Mycobacteroides saopaulense</name>
    <dbReference type="NCBI Taxonomy" id="1578165"/>
    <lineage>
        <taxon>Bacteria</taxon>
        <taxon>Bacillati</taxon>
        <taxon>Actinomycetota</taxon>
        <taxon>Actinomycetes</taxon>
        <taxon>Mycobacteriales</taxon>
        <taxon>Mycobacteriaceae</taxon>
        <taxon>Mycobacteroides</taxon>
    </lineage>
</organism>
<protein>
    <submittedName>
        <fullName evidence="1">Uncharacterized protein</fullName>
    </submittedName>
</protein>
<proteinExistence type="predicted"/>
<dbReference type="EMBL" id="MVII01000019">
    <property type="protein sequence ID" value="ORB55330.1"/>
    <property type="molecule type" value="Genomic_DNA"/>
</dbReference>
<name>A0A1X0J0Z3_9MYCO</name>
<dbReference type="AlphaFoldDB" id="A0A1X0J0Z3"/>
<dbReference type="RefSeq" id="WP_083017360.1">
    <property type="nucleotide sequence ID" value="NZ_MVII01000019.1"/>
</dbReference>
<accession>A0A1X0J0Z3</accession>
<evidence type="ECO:0000313" key="2">
    <source>
        <dbReference type="Proteomes" id="UP000192434"/>
    </source>
</evidence>
<sequence length="74" mass="8170">MFALFNEGGVGGAQERAGRLAVSSYVTWRCIASTNDLAEADIRAIVVTLEYWRATGQIEYRCRRIAESMQGVSP</sequence>
<evidence type="ECO:0000313" key="1">
    <source>
        <dbReference type="EMBL" id="ORB55330.1"/>
    </source>
</evidence>
<comment type="caution">
    <text evidence="1">The sequence shown here is derived from an EMBL/GenBank/DDBJ whole genome shotgun (WGS) entry which is preliminary data.</text>
</comment>